<evidence type="ECO:0000313" key="7">
    <source>
        <dbReference type="Proteomes" id="UP001345963"/>
    </source>
</evidence>
<feature type="domain" description="B box-type" evidence="5">
    <location>
        <begin position="121"/>
        <end position="167"/>
    </location>
</feature>
<sequence length="1483" mass="160253">LPCVLDPVPARFLVPELTCMNSRYLLWTEVSGWQQSDSSLLGLSYDRILLTLHRVHLPSRPAKTHHTVPSSSSSRINFTLLWLIIGSQIQLVPPWRFMTSSPQEVKTSLVNMETDGDPGEVKTQQCSTCDGSSASCWCVDCGEALCDDCLAAHRRVTLTRSHRVLNQQPEGPSLVFPTKFCRTHPSEELKLFCFTCCQLTCRDCQLANHKNHRFDFVSKAVESVKKQLDASMQPFKAQIEASKRSLQDMEMRLQVLAQCESFMTSKLQKHVNTLTALLNSRFEEMIKQIQKVYSVERTLITKKMEKVKLLQKSHIPLTEAAEEARNTTNLPTLVGCISQITSQLKDLAGEDSCPPSKMVDVKVITDRSSVESILNFGKLHVSWVPFSVPQAETPASSSSSLITTLPTSTYQTLTCKPVTTNSVPVCISAPTSTSPTLCSTDTSITSPNFSSNLTASSCRTICQTGTSTGVASRVPDVSLAASKDHCPPPPSSSTVSSIFSNPSTGKPKVNLLKIVESVLQSRSSASPSCQSCLPPTSVSKSSSVCETIYAAASTSKPSQLQPSCGSWGSSANNCWVVPSASTAVPPPASSYTAPSATVVRFRTVSAVEARNPFLSSLLHQALPYSSAQAGPPSSVGPAYAHHQATPVMCPSTLGQSSSRPSGSPLSSSSSLVSTPSSFSTPCSDVLPQTMTIEGPGRVEDKQSSSRSEGRKPAGKQDGPSEEATKTTSTKGSGVRINVLTKSQLESKSGKLYVKFRWKNKKASSSSTSSSSCRALAPKIRTLAPLTQQPASAQNQSVGEGSSEPHLQNQPGAVVQTSPQTVVQSSSSIPSFPSLSCSPASTYYIFPQVVSPTAPTVSVQPVNPVLPLVPAPSLLNGTLNPVRPSLIVNQRAVPSQNRSAVLLLTNTNPVYPVFDSGRSLPSDWTQLPVLQNHALLVQDSCESSQVPQGAPGNVSSVGRSPSAPGIQICMESRNQLLSDQHLTSSVGPLPSTLEDQQQNPDLKGMIGSNHKVQHKEGQQEPEVYKPTNGGSDRTTDGNREEEKLFSPETSGNRQVAGSSEGTAPVGDQSSSETHDAEPTLTKPNEIQSSFNSPGTSNQELLIRLSEKIEPAEEQSSPKVCEVDPTRSKSTETQTSEKLLLSRTPEDLTIVLSEEHESLPEVYDVESSFEDIRSFVKPFSPGASDDDVVENEPAEEESSHKVYEVKPSTSTSKEMDVFGQPASPVTSEDKMSLALSEEPELGLNLSSSETSDREDEEPPRTKTKQQDYSQLHWQPTVSLLRLPLPLPGPGRPLPRYHFILGNQKDELYLQEVQEDAQSSDEDVSETISDNASDITEDFTELQSPESPLSLEVISCAACGSSSASKICTVCGRGYHRDCHVPPFGPDIWSELVCSLCQDLSDPSDPYSADRPTSPQCSSLSLQDQRRCETLLLHLKVEGCGRFSQLDLWSDLMLISERLSHHVSPPYQTPAQVVSDLWLLFSEASQ</sequence>
<organism evidence="6 7">
    <name type="scientific">Ataeniobius toweri</name>
    <dbReference type="NCBI Taxonomy" id="208326"/>
    <lineage>
        <taxon>Eukaryota</taxon>
        <taxon>Metazoa</taxon>
        <taxon>Chordata</taxon>
        <taxon>Craniata</taxon>
        <taxon>Vertebrata</taxon>
        <taxon>Euteleostomi</taxon>
        <taxon>Actinopterygii</taxon>
        <taxon>Neopterygii</taxon>
        <taxon>Teleostei</taxon>
        <taxon>Neoteleostei</taxon>
        <taxon>Acanthomorphata</taxon>
        <taxon>Ovalentaria</taxon>
        <taxon>Atherinomorphae</taxon>
        <taxon>Cyprinodontiformes</taxon>
        <taxon>Goodeidae</taxon>
        <taxon>Ataeniobius</taxon>
    </lineage>
</organism>
<dbReference type="InterPro" id="IPR011011">
    <property type="entry name" value="Znf_FYVE_PHD"/>
</dbReference>
<dbReference type="PROSITE" id="PS50119">
    <property type="entry name" value="ZF_BBOX"/>
    <property type="match status" value="2"/>
</dbReference>
<feature type="domain" description="B box-type" evidence="5">
    <location>
        <begin position="176"/>
        <end position="217"/>
    </location>
</feature>
<feature type="non-terminal residue" evidence="6">
    <location>
        <position position="1483"/>
    </location>
</feature>
<name>A0ABU7CCW7_9TELE</name>
<dbReference type="EMBL" id="JAHUTI010089265">
    <property type="protein sequence ID" value="MED6260807.1"/>
    <property type="molecule type" value="Genomic_DNA"/>
</dbReference>
<evidence type="ECO:0000256" key="2">
    <source>
        <dbReference type="ARBA" id="ARBA00022833"/>
    </source>
</evidence>
<keyword evidence="7" id="KW-1185">Reference proteome</keyword>
<proteinExistence type="predicted"/>
<feature type="region of interest" description="Disordered" evidence="4">
    <location>
        <begin position="942"/>
        <end position="964"/>
    </location>
</feature>
<accession>A0ABU7CCW7</accession>
<feature type="compositionally biased region" description="Low complexity" evidence="4">
    <location>
        <begin position="650"/>
        <end position="681"/>
    </location>
</feature>
<dbReference type="InterPro" id="IPR000315">
    <property type="entry name" value="Znf_B-box"/>
</dbReference>
<evidence type="ECO:0000256" key="1">
    <source>
        <dbReference type="ARBA" id="ARBA00022771"/>
    </source>
</evidence>
<dbReference type="SUPFAM" id="SSF57903">
    <property type="entry name" value="FYVE/PHD zinc finger"/>
    <property type="match status" value="1"/>
</dbReference>
<evidence type="ECO:0000256" key="3">
    <source>
        <dbReference type="PROSITE-ProRule" id="PRU00024"/>
    </source>
</evidence>
<feature type="compositionally biased region" description="Polar residues" evidence="4">
    <location>
        <begin position="1046"/>
        <end position="1070"/>
    </location>
</feature>
<feature type="compositionally biased region" description="Polar residues" evidence="4">
    <location>
        <begin position="1080"/>
        <end position="1098"/>
    </location>
</feature>
<feature type="compositionally biased region" description="Basic and acidic residues" evidence="4">
    <location>
        <begin position="1119"/>
        <end position="1128"/>
    </location>
</feature>
<reference evidence="6 7" key="1">
    <citation type="submission" date="2021-07" db="EMBL/GenBank/DDBJ databases">
        <authorList>
            <person name="Palmer J.M."/>
        </authorList>
    </citation>
    <scope>NUCLEOTIDE SEQUENCE [LARGE SCALE GENOMIC DNA]</scope>
    <source>
        <strain evidence="6 7">AT_MEX2019</strain>
        <tissue evidence="6">Muscle</tissue>
    </source>
</reference>
<dbReference type="SUPFAM" id="SSF57845">
    <property type="entry name" value="B-box zinc-binding domain"/>
    <property type="match status" value="1"/>
</dbReference>
<comment type="caution">
    <text evidence="6">The sequence shown here is derived from an EMBL/GenBank/DDBJ whole genome shotgun (WGS) entry which is preliminary data.</text>
</comment>
<dbReference type="PANTHER" id="PTHR25462">
    <property type="entry name" value="BONUS, ISOFORM C-RELATED"/>
    <property type="match status" value="1"/>
</dbReference>
<dbReference type="SMART" id="SM00336">
    <property type="entry name" value="BBOX"/>
    <property type="match status" value="2"/>
</dbReference>
<keyword evidence="1 3" id="KW-0479">Metal-binding</keyword>
<feature type="compositionally biased region" description="Polar residues" evidence="4">
    <location>
        <begin position="785"/>
        <end position="810"/>
    </location>
</feature>
<gene>
    <name evidence="6" type="ORF">ATANTOWER_029251</name>
</gene>
<feature type="compositionally biased region" description="Basic and acidic residues" evidence="4">
    <location>
        <begin position="1032"/>
        <end position="1044"/>
    </location>
</feature>
<dbReference type="PANTHER" id="PTHR25462:SF299">
    <property type="entry name" value="E3 UBIQUITIN-PROTEIN LIGASE TRIM56"/>
    <property type="match status" value="1"/>
</dbReference>
<dbReference type="InterPro" id="IPR047153">
    <property type="entry name" value="TRIM45/56/19-like"/>
</dbReference>
<dbReference type="CDD" id="cd19775">
    <property type="entry name" value="Bbox2_TIF1_C-VI"/>
    <property type="match status" value="1"/>
</dbReference>
<dbReference type="Gene3D" id="3.30.160.60">
    <property type="entry name" value="Classic Zinc Finger"/>
    <property type="match status" value="1"/>
</dbReference>
<feature type="compositionally biased region" description="Acidic residues" evidence="4">
    <location>
        <begin position="1182"/>
        <end position="1194"/>
    </location>
</feature>
<feature type="compositionally biased region" description="Polar residues" evidence="4">
    <location>
        <begin position="942"/>
        <end position="958"/>
    </location>
</feature>
<evidence type="ECO:0000256" key="4">
    <source>
        <dbReference type="SAM" id="MobiDB-lite"/>
    </source>
</evidence>
<feature type="region of interest" description="Disordered" evidence="4">
    <location>
        <begin position="648"/>
        <end position="734"/>
    </location>
</feature>
<protein>
    <recommendedName>
        <fullName evidence="5">B box-type domain-containing protein</fullName>
    </recommendedName>
</protein>
<dbReference type="CDD" id="cd19757">
    <property type="entry name" value="Bbox1"/>
    <property type="match status" value="1"/>
</dbReference>
<keyword evidence="1 3" id="KW-0863">Zinc-finger</keyword>
<feature type="region of interest" description="Disordered" evidence="4">
    <location>
        <begin position="981"/>
        <end position="1137"/>
    </location>
</feature>
<feature type="compositionally biased region" description="Basic and acidic residues" evidence="4">
    <location>
        <begin position="696"/>
        <end position="711"/>
    </location>
</feature>
<feature type="region of interest" description="Disordered" evidence="4">
    <location>
        <begin position="785"/>
        <end position="819"/>
    </location>
</feature>
<evidence type="ECO:0000313" key="6">
    <source>
        <dbReference type="EMBL" id="MED6260807.1"/>
    </source>
</evidence>
<evidence type="ECO:0000259" key="5">
    <source>
        <dbReference type="PROSITE" id="PS50119"/>
    </source>
</evidence>
<feature type="non-terminal residue" evidence="6">
    <location>
        <position position="1"/>
    </location>
</feature>
<feature type="region of interest" description="Disordered" evidence="4">
    <location>
        <begin position="1174"/>
        <end position="1267"/>
    </location>
</feature>
<keyword evidence="2" id="KW-0862">Zinc</keyword>
<dbReference type="Pfam" id="PF00643">
    <property type="entry name" value="zf-B_box"/>
    <property type="match status" value="1"/>
</dbReference>
<dbReference type="Proteomes" id="UP001345963">
    <property type="component" value="Unassembled WGS sequence"/>
</dbReference>